<evidence type="ECO:0000313" key="2">
    <source>
        <dbReference type="Proteomes" id="UP000566324"/>
    </source>
</evidence>
<accession>A0A7W7B4K3</accession>
<organism evidence="1 2">
    <name type="scientific">Sphingosinicella soli</name>
    <dbReference type="NCBI Taxonomy" id="333708"/>
    <lineage>
        <taxon>Bacteria</taxon>
        <taxon>Pseudomonadati</taxon>
        <taxon>Pseudomonadota</taxon>
        <taxon>Alphaproteobacteria</taxon>
        <taxon>Sphingomonadales</taxon>
        <taxon>Sphingosinicellaceae</taxon>
        <taxon>Sphingosinicella</taxon>
    </lineage>
</organism>
<name>A0A7W7B4K3_9SPHN</name>
<protein>
    <submittedName>
        <fullName evidence="1">Uncharacterized protein</fullName>
    </submittedName>
</protein>
<dbReference type="Proteomes" id="UP000566324">
    <property type="component" value="Unassembled WGS sequence"/>
</dbReference>
<comment type="caution">
    <text evidence="1">The sequence shown here is derived from an EMBL/GenBank/DDBJ whole genome shotgun (WGS) entry which is preliminary data.</text>
</comment>
<proteinExistence type="predicted"/>
<keyword evidence="2" id="KW-1185">Reference proteome</keyword>
<reference evidence="1 2" key="1">
    <citation type="submission" date="2020-08" db="EMBL/GenBank/DDBJ databases">
        <title>Genomic Encyclopedia of Type Strains, Phase IV (KMG-IV): sequencing the most valuable type-strain genomes for metagenomic binning, comparative biology and taxonomic classification.</title>
        <authorList>
            <person name="Goeker M."/>
        </authorList>
    </citation>
    <scope>NUCLEOTIDE SEQUENCE [LARGE SCALE GENOMIC DNA]</scope>
    <source>
        <strain evidence="1 2">DSM 17328</strain>
    </source>
</reference>
<sequence length="327" mass="34168">MAEWLIERGIGETRAALIENGQIAEMRLVRDGGGPQVGAVWDAQLVTKLGGRRGIVRLGDDEALLEPVPPDLPEGALVRVVVVREPIPERGRPRLAKVRADGTPGASAQQVSPAPAFEPAGARVLGHAETLDAWGWGEALAAAESGHVPFPGGSLAIAPTPAMTTIDVDGDLPPAELAMAGIRAAAAAIRRFDIGGSIGIDLPTTRDKAARHAAGALVDTLLPQPFERTAVNGFGFLQIVRPRPRASIIERVQNTPVETAALALLRIAERTPGAGPRRLTAPPRVAAWLRARPALLADLERRVGAAAVLAEDATLALQAGHVHAAQI</sequence>
<dbReference type="RefSeq" id="WP_184071865.1">
    <property type="nucleotide sequence ID" value="NZ_JACHNZ010000064.1"/>
</dbReference>
<dbReference type="EMBL" id="JACHNZ010000064">
    <property type="protein sequence ID" value="MBB4633871.1"/>
    <property type="molecule type" value="Genomic_DNA"/>
</dbReference>
<evidence type="ECO:0000313" key="1">
    <source>
        <dbReference type="EMBL" id="MBB4633871.1"/>
    </source>
</evidence>
<dbReference type="AlphaFoldDB" id="A0A7W7B4K3"/>
<gene>
    <name evidence="1" type="ORF">GGQ98_003528</name>
</gene>